<organism evidence="1 2">
    <name type="scientific">Paraburkholderia solisilvae</name>
    <dbReference type="NCBI Taxonomy" id="624376"/>
    <lineage>
        <taxon>Bacteria</taxon>
        <taxon>Pseudomonadati</taxon>
        <taxon>Pseudomonadota</taxon>
        <taxon>Betaproteobacteria</taxon>
        <taxon>Burkholderiales</taxon>
        <taxon>Burkholderiaceae</taxon>
        <taxon>Paraburkholderia</taxon>
    </lineage>
</organism>
<gene>
    <name evidence="1" type="ORF">LMG29739_04289</name>
</gene>
<name>A0A6J5EES5_9BURK</name>
<evidence type="ECO:0000313" key="1">
    <source>
        <dbReference type="EMBL" id="CAB3764247.1"/>
    </source>
</evidence>
<evidence type="ECO:0000313" key="2">
    <source>
        <dbReference type="Proteomes" id="UP000494329"/>
    </source>
</evidence>
<dbReference type="RefSeq" id="WP_175113090.1">
    <property type="nucleotide sequence ID" value="NZ_CADIKF010000037.1"/>
</dbReference>
<dbReference type="EMBL" id="CADIKF010000037">
    <property type="protein sequence ID" value="CAB3764247.1"/>
    <property type="molecule type" value="Genomic_DNA"/>
</dbReference>
<reference evidence="1 2" key="1">
    <citation type="submission" date="2020-04" db="EMBL/GenBank/DDBJ databases">
        <authorList>
            <person name="De Canck E."/>
        </authorList>
    </citation>
    <scope>NUCLEOTIDE SEQUENCE [LARGE SCALE GENOMIC DNA]</scope>
    <source>
        <strain evidence="1 2">LMG 29739</strain>
    </source>
</reference>
<evidence type="ECO:0008006" key="3">
    <source>
        <dbReference type="Google" id="ProtNLM"/>
    </source>
</evidence>
<keyword evidence="2" id="KW-1185">Reference proteome</keyword>
<sequence>MAIFYSVVKDDPLSTGGNSRVIEGWRGSTIEGEDGRERPQTYLGQRAWCDACQSLGVIVAAPGSPDTDRMYDEELNASQALGGDLVMCKCAQRPVVIARYGRSWVIETGGGGRASAATDGAAAASGAQQTDQSFDDHYVLHDGYGMPIRNTRYTLRRGQGASESGTTDDQGHTHLLAKAASQEDIHIYVGSAA</sequence>
<protein>
    <recommendedName>
        <fullName evidence="3">PAAR domain-containing protein</fullName>
    </recommendedName>
</protein>
<dbReference type="AlphaFoldDB" id="A0A6J5EES5"/>
<accession>A0A6J5EES5</accession>
<dbReference type="Proteomes" id="UP000494329">
    <property type="component" value="Unassembled WGS sequence"/>
</dbReference>
<proteinExistence type="predicted"/>